<protein>
    <submittedName>
        <fullName evidence="1">Uncharacterized protein</fullName>
    </submittedName>
</protein>
<accession>A0A1Y2KZS1</accession>
<keyword evidence="2" id="KW-1185">Reference proteome</keyword>
<comment type="caution">
    <text evidence="1">The sequence shown here is derived from an EMBL/GenBank/DDBJ whole genome shotgun (WGS) entry which is preliminary data.</text>
</comment>
<reference evidence="1 2" key="1">
    <citation type="submission" date="2014-03" db="EMBL/GenBank/DDBJ databases">
        <title>The draft genome sequence of Thalassospira mesophila JCM 18969.</title>
        <authorList>
            <person name="Lai Q."/>
            <person name="Shao Z."/>
        </authorList>
    </citation>
    <scope>NUCLEOTIDE SEQUENCE [LARGE SCALE GENOMIC DNA]</scope>
    <source>
        <strain evidence="1 2">JCM 18969</strain>
    </source>
</reference>
<organism evidence="1 2">
    <name type="scientific">Thalassospira mesophila</name>
    <dbReference type="NCBI Taxonomy" id="1293891"/>
    <lineage>
        <taxon>Bacteria</taxon>
        <taxon>Pseudomonadati</taxon>
        <taxon>Pseudomonadota</taxon>
        <taxon>Alphaproteobacteria</taxon>
        <taxon>Rhodospirillales</taxon>
        <taxon>Thalassospiraceae</taxon>
        <taxon>Thalassospira</taxon>
    </lineage>
</organism>
<dbReference type="Proteomes" id="UP000193391">
    <property type="component" value="Unassembled WGS sequence"/>
</dbReference>
<evidence type="ECO:0000313" key="2">
    <source>
        <dbReference type="Proteomes" id="UP000193391"/>
    </source>
</evidence>
<dbReference type="AlphaFoldDB" id="A0A1Y2KZS1"/>
<sequence length="72" mass="7569">MAATFAKSLGAGVIAVIGGRGFHDIAVFFTILRKNALATHRGRGKAGQTGHGNANMIIWIDIPAFAKAFCIK</sequence>
<dbReference type="EMBL" id="JFKA01000007">
    <property type="protein sequence ID" value="OSQ37224.1"/>
    <property type="molecule type" value="Genomic_DNA"/>
</dbReference>
<gene>
    <name evidence="1" type="ORF">TMES_15565</name>
</gene>
<name>A0A1Y2KZS1_9PROT</name>
<evidence type="ECO:0000313" key="1">
    <source>
        <dbReference type="EMBL" id="OSQ37224.1"/>
    </source>
</evidence>
<proteinExistence type="predicted"/>